<dbReference type="Gene3D" id="3.30.420.10">
    <property type="entry name" value="Ribonuclease H-like superfamily/Ribonuclease H"/>
    <property type="match status" value="1"/>
</dbReference>
<evidence type="ECO:0000256" key="1">
    <source>
        <dbReference type="SAM" id="MobiDB-lite"/>
    </source>
</evidence>
<dbReference type="EMBL" id="HBUF01345482">
    <property type="protein sequence ID" value="CAG6708928.1"/>
    <property type="molecule type" value="Transcribed_RNA"/>
</dbReference>
<evidence type="ECO:0000259" key="2">
    <source>
        <dbReference type="PROSITE" id="PS50994"/>
    </source>
</evidence>
<dbReference type="EMBL" id="HBUF01345483">
    <property type="protein sequence ID" value="CAG6708930.1"/>
    <property type="molecule type" value="Transcribed_RNA"/>
</dbReference>
<dbReference type="PANTHER" id="PTHR37984:SF5">
    <property type="entry name" value="PROTEIN NYNRIN-LIKE"/>
    <property type="match status" value="1"/>
</dbReference>
<protein>
    <submittedName>
        <fullName evidence="3">Uncharacterized protein K02A2.6</fullName>
    </submittedName>
</protein>
<dbReference type="FunFam" id="3.30.420.10:FF:000063">
    <property type="entry name" value="Retrovirus-related Pol polyprotein from transposon 297-like Protein"/>
    <property type="match status" value="1"/>
</dbReference>
<accession>A0A8D8UQ59</accession>
<dbReference type="EMBL" id="HBUF01345484">
    <property type="protein sequence ID" value="CAG6708932.1"/>
    <property type="molecule type" value="Transcribed_RNA"/>
</dbReference>
<dbReference type="InterPro" id="IPR036397">
    <property type="entry name" value="RNaseH_sf"/>
</dbReference>
<dbReference type="InterPro" id="IPR012337">
    <property type="entry name" value="RNaseH-like_sf"/>
</dbReference>
<dbReference type="AlphaFoldDB" id="A0A8D8UQ59"/>
<dbReference type="Pfam" id="PF00665">
    <property type="entry name" value="rve"/>
    <property type="match status" value="1"/>
</dbReference>
<reference evidence="3" key="1">
    <citation type="submission" date="2021-05" db="EMBL/GenBank/DDBJ databases">
        <authorList>
            <person name="Alioto T."/>
            <person name="Alioto T."/>
            <person name="Gomez Garrido J."/>
        </authorList>
    </citation>
    <scope>NUCLEOTIDE SEQUENCE</scope>
</reference>
<feature type="compositionally biased region" description="Basic residues" evidence="1">
    <location>
        <begin position="294"/>
        <end position="306"/>
    </location>
</feature>
<feature type="region of interest" description="Disordered" evidence="1">
    <location>
        <begin position="257"/>
        <end position="306"/>
    </location>
</feature>
<dbReference type="InterPro" id="IPR001584">
    <property type="entry name" value="Integrase_cat-core"/>
</dbReference>
<dbReference type="GO" id="GO:0015074">
    <property type="term" value="P:DNA integration"/>
    <property type="evidence" value="ECO:0007669"/>
    <property type="project" value="InterPro"/>
</dbReference>
<dbReference type="SUPFAM" id="SSF53098">
    <property type="entry name" value="Ribonuclease H-like"/>
    <property type="match status" value="1"/>
</dbReference>
<name>A0A8D8UQ59_9HEMI</name>
<proteinExistence type="predicted"/>
<feature type="domain" description="Integrase catalytic" evidence="2">
    <location>
        <begin position="66"/>
        <end position="251"/>
    </location>
</feature>
<dbReference type="PANTHER" id="PTHR37984">
    <property type="entry name" value="PROTEIN CBG26694"/>
    <property type="match status" value="1"/>
</dbReference>
<dbReference type="GO" id="GO:0003676">
    <property type="term" value="F:nucleic acid binding"/>
    <property type="evidence" value="ECO:0007669"/>
    <property type="project" value="InterPro"/>
</dbReference>
<dbReference type="InterPro" id="IPR050951">
    <property type="entry name" value="Retrovirus_Pol_polyprotein"/>
</dbReference>
<organism evidence="3">
    <name type="scientific">Cacopsylla melanoneura</name>
    <dbReference type="NCBI Taxonomy" id="428564"/>
    <lineage>
        <taxon>Eukaryota</taxon>
        <taxon>Metazoa</taxon>
        <taxon>Ecdysozoa</taxon>
        <taxon>Arthropoda</taxon>
        <taxon>Hexapoda</taxon>
        <taxon>Insecta</taxon>
        <taxon>Pterygota</taxon>
        <taxon>Neoptera</taxon>
        <taxon>Paraneoptera</taxon>
        <taxon>Hemiptera</taxon>
        <taxon>Sternorrhyncha</taxon>
        <taxon>Psylloidea</taxon>
        <taxon>Psyllidae</taxon>
        <taxon>Psyllinae</taxon>
        <taxon>Cacopsylla</taxon>
    </lineage>
</organism>
<evidence type="ECO:0000313" key="3">
    <source>
        <dbReference type="EMBL" id="CAG6708930.1"/>
    </source>
</evidence>
<dbReference type="PROSITE" id="PS50994">
    <property type="entry name" value="INTEGRASE"/>
    <property type="match status" value="1"/>
</dbReference>
<sequence>MDRLKAKLDKIVKNKIIEPVSQPKNNEIEISDVHNIYKVDNLLNYEMSREENRESKVREPLLPHELPDRPFQRICLDILNYKNSDYLVIVDAFSKWVECLKLSSKTCHEVISKLKTLFAHFGIPEIIVSDNSPFNSYEINTFAKNYGIQWQTSSPLFPSSNGQSERAVGICKDLLKKADSLKVDFLDLLMEYRATPIASIGVSPSELIMFLKHTSIEFNSNNRQGMVCALPGVDDIWETKLLPVESLVDETVVPLEGPSIVESEEDENLEFNTPLTRSPALDHTYSAPPSSEKKGRRQVPKRKRKIKRPIRFEEYEFD</sequence>